<evidence type="ECO:0000313" key="1">
    <source>
        <dbReference type="EMBL" id="SDR54562.1"/>
    </source>
</evidence>
<dbReference type="RefSeq" id="WP_074774164.1">
    <property type="nucleotide sequence ID" value="NZ_FNKP01000004.1"/>
</dbReference>
<dbReference type="AlphaFoldDB" id="A0A1H1JXN1"/>
<reference evidence="2" key="1">
    <citation type="submission" date="2016-10" db="EMBL/GenBank/DDBJ databases">
        <authorList>
            <person name="Varghese N."/>
            <person name="Submissions S."/>
        </authorList>
    </citation>
    <scope>NUCLEOTIDE SEQUENCE [LARGE SCALE GENOMIC DNA]</scope>
    <source>
        <strain evidence="2">GAS106B</strain>
    </source>
</reference>
<dbReference type="NCBIfam" id="TIGR03737">
    <property type="entry name" value="PRTRC_B"/>
    <property type="match status" value="1"/>
</dbReference>
<dbReference type="Pfam" id="PF14460">
    <property type="entry name" value="Prok-E2_D"/>
    <property type="match status" value="1"/>
</dbReference>
<sequence length="240" mass="26447">MKNVHLSTGRSMELSVTSAILLYSHTGGNPVYATVHPVTHQGKRPVIGAGRPVNRQALFTAMDSLAERCALKGQFLPETVLSVDQTSITWWCRPGMRRVFFQCKELGNVSAVVPHPGLIFQARQSGFYVFALDGCTRPTPDTAVFEPPYFNTWDRGSICIGSAQVPDRIDVQSTAGWEKGFFESAFTHPNAGGKRVNHPRGEYAFWKEMLAGQYGELFPLQCLVPMNLTLGDLIARGSRG</sequence>
<keyword evidence="2" id="KW-1185">Reference proteome</keyword>
<name>A0A1H1JXN1_9BURK</name>
<organism evidence="1 2">
    <name type="scientific">Paraburkholderia fungorum</name>
    <dbReference type="NCBI Taxonomy" id="134537"/>
    <lineage>
        <taxon>Bacteria</taxon>
        <taxon>Pseudomonadati</taxon>
        <taxon>Pseudomonadota</taxon>
        <taxon>Betaproteobacteria</taxon>
        <taxon>Burkholderiales</taxon>
        <taxon>Burkholderiaceae</taxon>
        <taxon>Paraburkholderia</taxon>
    </lineage>
</organism>
<protein>
    <submittedName>
        <fullName evidence="1">PRTRC system protein B</fullName>
    </submittedName>
</protein>
<dbReference type="Proteomes" id="UP000183487">
    <property type="component" value="Unassembled WGS sequence"/>
</dbReference>
<accession>A0A1H1JXN1</accession>
<gene>
    <name evidence="1" type="ORF">SAMN05443245_7455</name>
</gene>
<dbReference type="EMBL" id="FNKP01000004">
    <property type="protein sequence ID" value="SDR54562.1"/>
    <property type="molecule type" value="Genomic_DNA"/>
</dbReference>
<dbReference type="OrthoDB" id="8556159at2"/>
<evidence type="ECO:0000313" key="2">
    <source>
        <dbReference type="Proteomes" id="UP000183487"/>
    </source>
</evidence>
<dbReference type="InterPro" id="IPR032787">
    <property type="entry name" value="Prok-E2_D"/>
</dbReference>
<proteinExistence type="predicted"/>
<dbReference type="InterPro" id="IPR022280">
    <property type="entry name" value="PRTRC_protein-B"/>
</dbReference>